<proteinExistence type="predicted"/>
<gene>
    <name evidence="4" type="ORF">EY666_02225</name>
</gene>
<dbReference type="Gene3D" id="2.60.40.4270">
    <property type="entry name" value="Listeria-Bacteroides repeat domain"/>
    <property type="match status" value="3"/>
</dbReference>
<dbReference type="Pfam" id="PF13731">
    <property type="entry name" value="WxL"/>
    <property type="match status" value="1"/>
</dbReference>
<evidence type="ECO:0000256" key="1">
    <source>
        <dbReference type="ARBA" id="ARBA00004196"/>
    </source>
</evidence>
<reference evidence="4 5" key="1">
    <citation type="submission" date="2019-02" db="EMBL/GenBank/DDBJ databases">
        <title>Bacteria dissemination in different level of health care in South Africa: the effectiveness of infections prevention and control.</title>
        <authorList>
            <person name="Shobo C."/>
            <person name="Amoako D.G."/>
            <person name="Allam M."/>
            <person name="Ismail A."/>
            <person name="Bester L.A."/>
            <person name="Essack S.Y."/>
        </authorList>
    </citation>
    <scope>NUCLEOTIDE SEQUENCE [LARGE SCALE GENOMIC DNA]</scope>
    <source>
        <strain evidence="4 5">2SIL2</strain>
    </source>
</reference>
<dbReference type="EMBL" id="SIYF01000046">
    <property type="protein sequence ID" value="TKK91205.1"/>
    <property type="molecule type" value="Genomic_DNA"/>
</dbReference>
<comment type="caution">
    <text evidence="4">The sequence shown here is derived from an EMBL/GenBank/DDBJ whole genome shotgun (WGS) entry which is preliminary data.</text>
</comment>
<feature type="compositionally biased region" description="Low complexity" evidence="2">
    <location>
        <begin position="58"/>
        <end position="78"/>
    </location>
</feature>
<feature type="domain" description="WxL" evidence="3">
    <location>
        <begin position="1393"/>
        <end position="1556"/>
    </location>
</feature>
<sequence length="1558" mass="168775">MNKKPSCLICVIVILLGTMILPINGLAEGAKSTTVTSEMQQIIEDSLPKLSEPSQQATETTDSSTRTTETTDSSSETTQETKEVETVSFTWSQQEPERQVTAGTDFYLKITSNVTWAEIQLPQEIQYNPQKNQQLKEHSSYNQEQHSLVLRDLAQLGESYLLLTTTKAGTFTLSVKDKNQEILAKNLEVMVAKEQIPEPQKTQESSVKKQTKENKKNSLVVKSKTIASKANGITVGLTAPTTYRTYTDPTTGTAPDYLTVSLPVSISQAGLTGLSIELPYGFYPSKSDPVFKDFDNTAPIFSLVTPSTPSANSIVASYVNDTTNKKLIIRLKETKTTLETINLRFKFNSVYDAKIPPEQIVWNNLQAKVFDNTGKQMASSAANKTVKNSLSSGHLSVSSTYGVPSNDSYFDGDITMSNITYRFTYVGSGTKLDPSYDHQVYVEIPTGATLTGVLANALLKTGITNVQDPSVPVGFTRYYQKLAILSPNVLEPNPPIQTLLNYYYTRVTLNKIYSEGSSFSINFGMKVKYLNGKVNTFTSTKSYIKRSRPDFQLSGTGAHGGVAGSTTAVNNLDNLATAGSYDAFGRSSFNYSYTIKNTGTKAIQGVKYTLQQSTAGSAKANFANLSITGVTDGVSAPAYYRVWYRIINATTGAGRSDWSSTPAKVGIFSPALPTLAANEYISAIYVIPMGTDGTTANSLPPGNGMYLRYNIKSWPTGRWPDGTMLSKKSNPITFGATMQYQDATGSPTTFKLRDHVVYYNKGVTLNVSANLTSANSKNKLPGDTINYEIIGRNNAHYTTTSFGDWENPIITIKVPKQLRLKATTKKDFIDDSNQITYPASVTVETLPIKDTGYNYYRFKTSSTAYKSKVARESSIFRIPLEFIVDSSAASGSYQIPYVAYSSSKAADFFTGVPGQLDAEEAKKIGLDNTNENSYVMNASTASNIGFSVVDASKLDSATNARGSATQTWSNSNIFAVEPKGTPQMQTVIKNSGNTEFTSVRLYNILPSETDGRGSTGSLGFTNLTSNNGTVKVYYTTKPVSQLPTYAGNDLQTWTATKLTSLGFTTTKPVDATTITAVYVDFGTTTIKPNETLNAVMNFLVPDADNQKALNQFQYSAKEVKAGATLTAVSDQIIFSTEFAQVAYEQNLPSVIVPGSGVKGLPSPQTIQLDVNGAGKVVIPTTKPTLSGYTFVEWQDVVAPTKNYQPGATISFTSTSTTTKVTLKAIWKPISVNVTFNANGGSGGTAAKAYNFGTVVNLSTVAKPTRTGYTFQGWATTANATTPNITTNPLVNYISAKTYYAVWKGNTYTVKFDANGGTGSMPNTSFIYGIGKPLPANTFTKESNTFLGWARTRASDVVYTDKQIVSMLTATNNGTVTLYAKWSGQRPVLMGTPSTFDFSKQTISPTAKSYGLNSASYVGSPELQQAGFMLRLEDNRPTSTGWKLNVSLSEFKDKTGKSLPQGEGITLNFADTQLQKVQYANTAEESVTTGFTNGPMLGSQAFRSGATAQSIITATGAQGSGTWQLYFPFEEIKLTVPANVGEISKVYQSTVTWSLDDVV</sequence>
<evidence type="ECO:0000259" key="3">
    <source>
        <dbReference type="Pfam" id="PF13731"/>
    </source>
</evidence>
<feature type="region of interest" description="Disordered" evidence="2">
    <location>
        <begin position="46"/>
        <end position="96"/>
    </location>
</feature>
<evidence type="ECO:0000256" key="2">
    <source>
        <dbReference type="SAM" id="MobiDB-lite"/>
    </source>
</evidence>
<accession>A0A4U3MNN3</accession>
<dbReference type="InterPro" id="IPR027994">
    <property type="entry name" value="WxL_dom"/>
</dbReference>
<dbReference type="GO" id="GO:0030313">
    <property type="term" value="C:cell envelope"/>
    <property type="evidence" value="ECO:0007669"/>
    <property type="project" value="UniProtKB-SubCell"/>
</dbReference>
<dbReference type="RefSeq" id="WP_137273824.1">
    <property type="nucleotide sequence ID" value="NZ_SIYF01000046.1"/>
</dbReference>
<feature type="compositionally biased region" description="Basic and acidic residues" evidence="2">
    <location>
        <begin position="206"/>
        <end position="216"/>
    </location>
</feature>
<dbReference type="Pfam" id="PF09479">
    <property type="entry name" value="Flg_new"/>
    <property type="match status" value="3"/>
</dbReference>
<dbReference type="InterPro" id="IPR042229">
    <property type="entry name" value="Listeria/Bacterioides_rpt_sf"/>
</dbReference>
<evidence type="ECO:0000313" key="5">
    <source>
        <dbReference type="Proteomes" id="UP000305511"/>
    </source>
</evidence>
<protein>
    <recommendedName>
        <fullName evidence="3">WxL domain-containing protein</fullName>
    </recommendedName>
</protein>
<name>A0A4U3MNN3_ENTFL</name>
<evidence type="ECO:0000313" key="4">
    <source>
        <dbReference type="EMBL" id="TKK91205.1"/>
    </source>
</evidence>
<comment type="subcellular location">
    <subcellularLocation>
        <location evidence="1">Cell envelope</location>
    </subcellularLocation>
</comment>
<dbReference type="InterPro" id="IPR013378">
    <property type="entry name" value="InlB-like_B-rpt"/>
</dbReference>
<dbReference type="NCBIfam" id="TIGR02543">
    <property type="entry name" value="List_Bact_rpt"/>
    <property type="match status" value="1"/>
</dbReference>
<dbReference type="Proteomes" id="UP000305511">
    <property type="component" value="Unassembled WGS sequence"/>
</dbReference>
<feature type="region of interest" description="Disordered" evidence="2">
    <location>
        <begin position="195"/>
        <end position="218"/>
    </location>
</feature>
<organism evidence="4 5">
    <name type="scientific">Enterococcus faecalis</name>
    <name type="common">Streptococcus faecalis</name>
    <dbReference type="NCBI Taxonomy" id="1351"/>
    <lineage>
        <taxon>Bacteria</taxon>
        <taxon>Bacillati</taxon>
        <taxon>Bacillota</taxon>
        <taxon>Bacilli</taxon>
        <taxon>Lactobacillales</taxon>
        <taxon>Enterococcaceae</taxon>
        <taxon>Enterococcus</taxon>
    </lineage>
</organism>